<dbReference type="PANTHER" id="PTHR35936">
    <property type="entry name" value="MEMBRANE-BOUND LYTIC MUREIN TRANSGLYCOSYLASE F"/>
    <property type="match status" value="1"/>
</dbReference>
<protein>
    <submittedName>
        <fullName evidence="3">ABC transporter substrate-binding protein</fullName>
    </submittedName>
</protein>
<gene>
    <name evidence="3" type="ORF">DD235_10050</name>
</gene>
<dbReference type="InterPro" id="IPR001638">
    <property type="entry name" value="Solute-binding_3/MltF_N"/>
</dbReference>
<proteinExistence type="predicted"/>
<reference evidence="4" key="1">
    <citation type="submission" date="2018-05" db="EMBL/GenBank/DDBJ databases">
        <authorList>
            <person name="Li Y."/>
        </authorList>
    </citation>
    <scope>NUCLEOTIDE SEQUENCE [LARGE SCALE GENOMIC DNA]</scope>
    <source>
        <strain evidence="4">3d-2-2</strain>
    </source>
</reference>
<dbReference type="SMART" id="SM00062">
    <property type="entry name" value="PBPb"/>
    <property type="match status" value="1"/>
</dbReference>
<evidence type="ECO:0000313" key="3">
    <source>
        <dbReference type="EMBL" id="PWF23306.1"/>
    </source>
</evidence>
<dbReference type="Proteomes" id="UP000245212">
    <property type="component" value="Unassembled WGS sequence"/>
</dbReference>
<sequence>MSAILTIDPTLVASLAPTGVLRTVINLGNPALARMRPGPEQQVAGVSIDIAQDLAHRLGVEARLMVVDNARQAVEAVGSLEADLGFFTLDSCQDQPIATSAPYLLIEGCYLVRQESPIRNNEDVDQAHHKVVVSQGSAYEQFLGKSLEYAQLVRASTSLDAIASMLDSGADAVVGIRLTSWNDSPHKDRLRQLDGCFMVLQQVLGISEEAGADAARFLATYTEHLKQSGFIQARLDEHGIAGAAVAPPRTLED</sequence>
<accession>A0A2V1JZV5</accession>
<keyword evidence="1" id="KW-0732">Signal</keyword>
<organism evidence="3 4">
    <name type="scientific">Corticimicrobacter populi</name>
    <dbReference type="NCBI Taxonomy" id="2175229"/>
    <lineage>
        <taxon>Bacteria</taxon>
        <taxon>Pseudomonadati</taxon>
        <taxon>Pseudomonadota</taxon>
        <taxon>Betaproteobacteria</taxon>
        <taxon>Burkholderiales</taxon>
        <taxon>Alcaligenaceae</taxon>
        <taxon>Corticimicrobacter</taxon>
    </lineage>
</organism>
<dbReference type="AlphaFoldDB" id="A0A2V1JZV5"/>
<keyword evidence="4" id="KW-1185">Reference proteome</keyword>
<dbReference type="SUPFAM" id="SSF53850">
    <property type="entry name" value="Periplasmic binding protein-like II"/>
    <property type="match status" value="1"/>
</dbReference>
<name>A0A2V1JZV5_9BURK</name>
<dbReference type="PANTHER" id="PTHR35936:SF17">
    <property type="entry name" value="ARGININE-BINDING EXTRACELLULAR PROTEIN ARTP"/>
    <property type="match status" value="1"/>
</dbReference>
<comment type="caution">
    <text evidence="3">The sequence shown here is derived from an EMBL/GenBank/DDBJ whole genome shotgun (WGS) entry which is preliminary data.</text>
</comment>
<evidence type="ECO:0000259" key="2">
    <source>
        <dbReference type="SMART" id="SM00062"/>
    </source>
</evidence>
<dbReference type="Gene3D" id="3.40.190.10">
    <property type="entry name" value="Periplasmic binding protein-like II"/>
    <property type="match status" value="2"/>
</dbReference>
<evidence type="ECO:0000313" key="4">
    <source>
        <dbReference type="Proteomes" id="UP000245212"/>
    </source>
</evidence>
<evidence type="ECO:0000256" key="1">
    <source>
        <dbReference type="ARBA" id="ARBA00022729"/>
    </source>
</evidence>
<feature type="domain" description="Solute-binding protein family 3/N-terminal" evidence="2">
    <location>
        <begin position="20"/>
        <end position="242"/>
    </location>
</feature>
<dbReference type="RefSeq" id="WP_109061922.1">
    <property type="nucleotide sequence ID" value="NZ_QETA01000003.1"/>
</dbReference>
<dbReference type="EMBL" id="QETA01000003">
    <property type="protein sequence ID" value="PWF23306.1"/>
    <property type="molecule type" value="Genomic_DNA"/>
</dbReference>